<evidence type="ECO:0000256" key="4">
    <source>
        <dbReference type="ARBA" id="ARBA00023163"/>
    </source>
</evidence>
<evidence type="ECO:0000256" key="2">
    <source>
        <dbReference type="ARBA" id="ARBA00023015"/>
    </source>
</evidence>
<feature type="DNA-binding region" description="OmpR/PhoB-type" evidence="5">
    <location>
        <begin position="1"/>
        <end position="96"/>
    </location>
</feature>
<dbReference type="SUPFAM" id="SSF46894">
    <property type="entry name" value="C-terminal effector domain of the bipartite response regulators"/>
    <property type="match status" value="1"/>
</dbReference>
<dbReference type="Gene3D" id="1.25.40.10">
    <property type="entry name" value="Tetratricopeptide repeat domain"/>
    <property type="match status" value="1"/>
</dbReference>
<dbReference type="Pfam" id="PF03704">
    <property type="entry name" value="BTAD"/>
    <property type="match status" value="1"/>
</dbReference>
<comment type="caution">
    <text evidence="7">The sequence shown here is derived from an EMBL/GenBank/DDBJ whole genome shotgun (WGS) entry which is preliminary data.</text>
</comment>
<evidence type="ECO:0000313" key="7">
    <source>
        <dbReference type="EMBL" id="MBL7261608.1"/>
    </source>
</evidence>
<proteinExistence type="inferred from homology"/>
<dbReference type="PROSITE" id="PS51755">
    <property type="entry name" value="OMPR_PHOB"/>
    <property type="match status" value="1"/>
</dbReference>
<dbReference type="InterPro" id="IPR051677">
    <property type="entry name" value="AfsR-DnrI-RedD_regulator"/>
</dbReference>
<dbReference type="Proteomes" id="UP000598996">
    <property type="component" value="Unassembled WGS sequence"/>
</dbReference>
<dbReference type="RefSeq" id="WP_202998363.1">
    <property type="nucleotide sequence ID" value="NZ_JAENHO010000020.1"/>
</dbReference>
<dbReference type="InterPro" id="IPR001867">
    <property type="entry name" value="OmpR/PhoB-type_DNA-bd"/>
</dbReference>
<evidence type="ECO:0000259" key="6">
    <source>
        <dbReference type="PROSITE" id="PS51755"/>
    </source>
</evidence>
<evidence type="ECO:0000256" key="5">
    <source>
        <dbReference type="PROSITE-ProRule" id="PRU01091"/>
    </source>
</evidence>
<keyword evidence="8" id="KW-1185">Reference proteome</keyword>
<dbReference type="SMART" id="SM00862">
    <property type="entry name" value="Trans_reg_C"/>
    <property type="match status" value="1"/>
</dbReference>
<dbReference type="CDD" id="cd15831">
    <property type="entry name" value="BTAD"/>
    <property type="match status" value="1"/>
</dbReference>
<dbReference type="InterPro" id="IPR016032">
    <property type="entry name" value="Sig_transdc_resp-reg_C-effctor"/>
</dbReference>
<dbReference type="Gene3D" id="1.10.10.10">
    <property type="entry name" value="Winged helix-like DNA-binding domain superfamily/Winged helix DNA-binding domain"/>
    <property type="match status" value="1"/>
</dbReference>
<dbReference type="SMART" id="SM01043">
    <property type="entry name" value="BTAD"/>
    <property type="match status" value="1"/>
</dbReference>
<comment type="similarity">
    <text evidence="1">Belongs to the AfsR/DnrI/RedD regulatory family.</text>
</comment>
<name>A0ABS1W4J0_9ACTN</name>
<evidence type="ECO:0000256" key="1">
    <source>
        <dbReference type="ARBA" id="ARBA00005820"/>
    </source>
</evidence>
<evidence type="ECO:0000256" key="3">
    <source>
        <dbReference type="ARBA" id="ARBA00023125"/>
    </source>
</evidence>
<keyword evidence="2" id="KW-0805">Transcription regulation</keyword>
<dbReference type="PANTHER" id="PTHR35807">
    <property type="entry name" value="TRANSCRIPTIONAL REGULATOR REDD-RELATED"/>
    <property type="match status" value="1"/>
</dbReference>
<reference evidence="7 8" key="1">
    <citation type="submission" date="2021-01" db="EMBL/GenBank/DDBJ databases">
        <title>Actinoplanes sp. nov. LDG1-01 isolated from lichen.</title>
        <authorList>
            <person name="Saeng-In P."/>
            <person name="Phongsopitanun W."/>
            <person name="Kanchanasin P."/>
            <person name="Yuki M."/>
            <person name="Kudo T."/>
            <person name="Ohkuma M."/>
            <person name="Tanasupawat S."/>
        </authorList>
    </citation>
    <scope>NUCLEOTIDE SEQUENCE [LARGE SCALE GENOMIC DNA]</scope>
    <source>
        <strain evidence="7 8">LDG1-01</strain>
    </source>
</reference>
<organism evidence="7 8">
    <name type="scientific">Paractinoplanes lichenicola</name>
    <dbReference type="NCBI Taxonomy" id="2802976"/>
    <lineage>
        <taxon>Bacteria</taxon>
        <taxon>Bacillati</taxon>
        <taxon>Actinomycetota</taxon>
        <taxon>Actinomycetes</taxon>
        <taxon>Micromonosporales</taxon>
        <taxon>Micromonosporaceae</taxon>
        <taxon>Paractinoplanes</taxon>
    </lineage>
</organism>
<dbReference type="PANTHER" id="PTHR35807:SF1">
    <property type="entry name" value="TRANSCRIPTIONAL REGULATOR REDD"/>
    <property type="match status" value="1"/>
</dbReference>
<dbReference type="SUPFAM" id="SSF48452">
    <property type="entry name" value="TPR-like"/>
    <property type="match status" value="1"/>
</dbReference>
<dbReference type="InterPro" id="IPR011990">
    <property type="entry name" value="TPR-like_helical_dom_sf"/>
</dbReference>
<dbReference type="EMBL" id="JAENHO010000020">
    <property type="protein sequence ID" value="MBL7261608.1"/>
    <property type="molecule type" value="Genomic_DNA"/>
</dbReference>
<dbReference type="Pfam" id="PF00486">
    <property type="entry name" value="Trans_reg_C"/>
    <property type="match status" value="1"/>
</dbReference>
<gene>
    <name evidence="7" type="ORF">JKJ07_45750</name>
</gene>
<feature type="domain" description="OmpR/PhoB-type" evidence="6">
    <location>
        <begin position="1"/>
        <end position="96"/>
    </location>
</feature>
<accession>A0ABS1W4J0</accession>
<keyword evidence="3 5" id="KW-0238">DNA-binding</keyword>
<dbReference type="InterPro" id="IPR005158">
    <property type="entry name" value="BTAD"/>
</dbReference>
<dbReference type="InterPro" id="IPR036388">
    <property type="entry name" value="WH-like_DNA-bd_sf"/>
</dbReference>
<protein>
    <submittedName>
        <fullName evidence="7">AfsR/SARP family transcriptional regulator</fullName>
    </submittedName>
</protein>
<sequence length="248" mass="26923">MEIRLLGPVQILDARGDVVALRRRKERLALSVLLLEPGRVVDVDRIVDLLWESGPPAGARATLQALMSRIRTALRGASGVRQPLLRAQGSGYVLDVQPAAVDLHRFHAMVARAREVGEPGERSARLAAALDLWRGPALAGTATGALRHRLCAELDEARFAALSDRVDADLAAGRHAGLVAELSRLAVTYPLRERVHGQLMLALYRSGRRAEALLAYQRASQTLAAELRLLPGASLRRLHADMLLDCVA</sequence>
<keyword evidence="4" id="KW-0804">Transcription</keyword>
<evidence type="ECO:0000313" key="8">
    <source>
        <dbReference type="Proteomes" id="UP000598996"/>
    </source>
</evidence>